<comment type="caution">
    <text evidence="3">The sequence shown here is derived from an EMBL/GenBank/DDBJ whole genome shotgun (WGS) entry which is preliminary data.</text>
</comment>
<feature type="compositionally biased region" description="Acidic residues" evidence="1">
    <location>
        <begin position="364"/>
        <end position="381"/>
    </location>
</feature>
<evidence type="ECO:0000313" key="3">
    <source>
        <dbReference type="EMBL" id="KAI5069905.1"/>
    </source>
</evidence>
<dbReference type="Proteomes" id="UP000886520">
    <property type="component" value="Chromosome 14"/>
</dbReference>
<feature type="compositionally biased region" description="Acidic residues" evidence="1">
    <location>
        <begin position="412"/>
        <end position="431"/>
    </location>
</feature>
<feature type="domain" description="BSD" evidence="2">
    <location>
        <begin position="216"/>
        <end position="268"/>
    </location>
</feature>
<dbReference type="SMART" id="SM00751">
    <property type="entry name" value="BSD"/>
    <property type="match status" value="1"/>
</dbReference>
<dbReference type="PANTHER" id="PTHR16019:SF5">
    <property type="entry name" value="BSD DOMAIN-CONTAINING PROTEIN 1"/>
    <property type="match status" value="1"/>
</dbReference>
<feature type="compositionally biased region" description="Basic and acidic residues" evidence="1">
    <location>
        <begin position="399"/>
        <end position="411"/>
    </location>
</feature>
<sequence length="431" mass="47697">MDFFKSSFFSDLKLQDVLMFSQEDLPSTSGDSETLITPGSATSSSSDNDQGQEAAGIWGLGSLMKSITSKSEGILQAYRKDLEEFGSGLKKESQLIAEVAAHAVKDLPTSLETGAYMAQESIESVGQVVEDFSSSVWRGTTDLIAQGKEAVLRMDEDEGSTPAGVTSSSSMSRYDSAPVPISAGKYSRFEAQVRAMQHDSSTYCDEPGDLADYTAWKSTFSLADKKQDIDTLVVENTFLQELLLRFVPDVVSEDIFWTRYFYRLHKLQQTEEARADLVKRASALEEEDLSWDTEEEPEEGVHDEKLTTTKADDSFRVPDSHEVMEEVEAVHPQNFVGKSAAMEILPPLQVSDSPISNSSKVLAEEEEDLGWEVPEDVEESSSNDGKRSSNSEASWEVPDVPREEIRKRLAAQDDEEEVLGWDIDDGVDVTK</sequence>
<gene>
    <name evidence="3" type="ORF">GOP47_0014248</name>
</gene>
<evidence type="ECO:0000259" key="2">
    <source>
        <dbReference type="PROSITE" id="PS50858"/>
    </source>
</evidence>
<feature type="compositionally biased region" description="Polar residues" evidence="1">
    <location>
        <begin position="350"/>
        <end position="360"/>
    </location>
</feature>
<protein>
    <recommendedName>
        <fullName evidence="2">BSD domain-containing protein</fullName>
    </recommendedName>
</protein>
<feature type="region of interest" description="Disordered" evidence="1">
    <location>
        <begin position="349"/>
        <end position="431"/>
    </location>
</feature>
<dbReference type="Gene3D" id="1.10.3970.10">
    <property type="entry name" value="BSD domain"/>
    <property type="match status" value="1"/>
</dbReference>
<dbReference type="Pfam" id="PF03909">
    <property type="entry name" value="BSD"/>
    <property type="match status" value="1"/>
</dbReference>
<organism evidence="3 4">
    <name type="scientific">Adiantum capillus-veneris</name>
    <name type="common">Maidenhair fern</name>
    <dbReference type="NCBI Taxonomy" id="13818"/>
    <lineage>
        <taxon>Eukaryota</taxon>
        <taxon>Viridiplantae</taxon>
        <taxon>Streptophyta</taxon>
        <taxon>Embryophyta</taxon>
        <taxon>Tracheophyta</taxon>
        <taxon>Polypodiopsida</taxon>
        <taxon>Polypodiidae</taxon>
        <taxon>Polypodiales</taxon>
        <taxon>Pteridineae</taxon>
        <taxon>Pteridaceae</taxon>
        <taxon>Vittarioideae</taxon>
        <taxon>Adiantum</taxon>
    </lineage>
</organism>
<feature type="region of interest" description="Disordered" evidence="1">
    <location>
        <begin position="25"/>
        <end position="51"/>
    </location>
</feature>
<evidence type="ECO:0000256" key="1">
    <source>
        <dbReference type="SAM" id="MobiDB-lite"/>
    </source>
</evidence>
<dbReference type="AlphaFoldDB" id="A0A9D4UL94"/>
<dbReference type="EMBL" id="JABFUD020000014">
    <property type="protein sequence ID" value="KAI5069905.1"/>
    <property type="molecule type" value="Genomic_DNA"/>
</dbReference>
<dbReference type="InterPro" id="IPR051494">
    <property type="entry name" value="BSD_domain-containing"/>
</dbReference>
<dbReference type="OrthoDB" id="73788at2759"/>
<dbReference type="PANTHER" id="PTHR16019">
    <property type="entry name" value="SYNAPSE-ASSOCIATED PROTEIN"/>
    <property type="match status" value="1"/>
</dbReference>
<dbReference type="InterPro" id="IPR035925">
    <property type="entry name" value="BSD_dom_sf"/>
</dbReference>
<dbReference type="GO" id="GO:0005737">
    <property type="term" value="C:cytoplasm"/>
    <property type="evidence" value="ECO:0007669"/>
    <property type="project" value="TreeGrafter"/>
</dbReference>
<dbReference type="PROSITE" id="PS50858">
    <property type="entry name" value="BSD"/>
    <property type="match status" value="1"/>
</dbReference>
<evidence type="ECO:0000313" key="4">
    <source>
        <dbReference type="Proteomes" id="UP000886520"/>
    </source>
</evidence>
<keyword evidence="4" id="KW-1185">Reference proteome</keyword>
<proteinExistence type="predicted"/>
<reference evidence="3" key="1">
    <citation type="submission" date="2021-01" db="EMBL/GenBank/DDBJ databases">
        <title>Adiantum capillus-veneris genome.</title>
        <authorList>
            <person name="Fang Y."/>
            <person name="Liao Q."/>
        </authorList>
    </citation>
    <scope>NUCLEOTIDE SEQUENCE</scope>
    <source>
        <strain evidence="3">H3</strain>
        <tissue evidence="3">Leaf</tissue>
    </source>
</reference>
<feature type="compositionally biased region" description="Acidic residues" evidence="1">
    <location>
        <begin position="286"/>
        <end position="298"/>
    </location>
</feature>
<dbReference type="SUPFAM" id="SSF140383">
    <property type="entry name" value="BSD domain-like"/>
    <property type="match status" value="1"/>
</dbReference>
<accession>A0A9D4UL94</accession>
<name>A0A9D4UL94_ADICA</name>
<dbReference type="InterPro" id="IPR005607">
    <property type="entry name" value="BSD_dom"/>
</dbReference>
<feature type="region of interest" description="Disordered" evidence="1">
    <location>
        <begin position="286"/>
        <end position="313"/>
    </location>
</feature>
<feature type="compositionally biased region" description="Basic and acidic residues" evidence="1">
    <location>
        <begin position="299"/>
        <end position="313"/>
    </location>
</feature>